<proteinExistence type="predicted"/>
<evidence type="ECO:0000256" key="1">
    <source>
        <dbReference type="SAM" id="SignalP"/>
    </source>
</evidence>
<name>A0A504JBS0_9FLAO</name>
<reference evidence="2 3" key="1">
    <citation type="submission" date="2019-06" db="EMBL/GenBank/DDBJ databases">
        <authorList>
            <person name="Meng X."/>
        </authorList>
    </citation>
    <scope>NUCLEOTIDE SEQUENCE [LARGE SCALE GENOMIC DNA]</scope>
    <source>
        <strain evidence="2 3">M625</strain>
    </source>
</reference>
<feature type="chain" id="PRO_5021461300" description="T9SS C-terminal target domain-containing protein" evidence="1">
    <location>
        <begin position="24"/>
        <end position="425"/>
    </location>
</feature>
<comment type="caution">
    <text evidence="2">The sequence shown here is derived from an EMBL/GenBank/DDBJ whole genome shotgun (WGS) entry which is preliminary data.</text>
</comment>
<feature type="signal peptide" evidence="1">
    <location>
        <begin position="1"/>
        <end position="23"/>
    </location>
</feature>
<dbReference type="EMBL" id="VFWZ01000003">
    <property type="protein sequence ID" value="TPN85992.1"/>
    <property type="molecule type" value="Genomic_DNA"/>
</dbReference>
<dbReference type="OrthoDB" id="1521716at2"/>
<sequence>MKKRYFLIACISCFLFSSFIAKAQNFNANDLDWTEDWTNFSPNRTNYPEAEEKLPNIIDTHTFLTNDVVYLISGDVYVTNNASLTIQEGTVVRCDYENPANLIITKGSKLIAAGSKASPIVFTSAKPPKSRNSGDWGGIIIAGSATVNTVSGGGSIDGDFLPQYSVYGGNYDEEETTVLRYVRIEYPGNQTKRKQGINGLSLYALGTSSIIEDVMVSYAGKDSYDIHGGKNNLKNLISYKAVDDDYQVAEGFRGTFNQIMAVRHPYINSPQGSYALEVDGYNKQTGYIRPNFTTDVTITNATFVNLSDKSNYQHTTAAISIKHSGTAYVNNSKISGFSDIVKFDNTYTSLAIMKKAFMMDNSFFNIHGTGVEIENTAIKGTQDILKYNRFTKDFVSVNDLFNDPQNKVSPRFNLKQSLNNYMVMQ</sequence>
<dbReference type="AlphaFoldDB" id="A0A504JBS0"/>
<keyword evidence="1" id="KW-0732">Signal</keyword>
<dbReference type="Proteomes" id="UP000315540">
    <property type="component" value="Unassembled WGS sequence"/>
</dbReference>
<dbReference type="SUPFAM" id="SSF51126">
    <property type="entry name" value="Pectin lyase-like"/>
    <property type="match status" value="1"/>
</dbReference>
<dbReference type="InterPro" id="IPR011050">
    <property type="entry name" value="Pectin_lyase_fold/virulence"/>
</dbReference>
<keyword evidence="3" id="KW-1185">Reference proteome</keyword>
<evidence type="ECO:0000313" key="2">
    <source>
        <dbReference type="EMBL" id="TPN85992.1"/>
    </source>
</evidence>
<protein>
    <recommendedName>
        <fullName evidence="4">T9SS C-terminal target domain-containing protein</fullName>
    </recommendedName>
</protein>
<dbReference type="RefSeq" id="WP_140593151.1">
    <property type="nucleotide sequence ID" value="NZ_VFWZ01000003.1"/>
</dbReference>
<evidence type="ECO:0008006" key="4">
    <source>
        <dbReference type="Google" id="ProtNLM"/>
    </source>
</evidence>
<organism evidence="2 3">
    <name type="scientific">Aquimarina algicola</name>
    <dbReference type="NCBI Taxonomy" id="2589995"/>
    <lineage>
        <taxon>Bacteria</taxon>
        <taxon>Pseudomonadati</taxon>
        <taxon>Bacteroidota</taxon>
        <taxon>Flavobacteriia</taxon>
        <taxon>Flavobacteriales</taxon>
        <taxon>Flavobacteriaceae</taxon>
        <taxon>Aquimarina</taxon>
    </lineage>
</organism>
<dbReference type="PANTHER" id="PTHR41339">
    <property type="entry name" value="LIPL48"/>
    <property type="match status" value="1"/>
</dbReference>
<gene>
    <name evidence="2" type="ORF">FHK87_12000</name>
</gene>
<dbReference type="PANTHER" id="PTHR41339:SF1">
    <property type="entry name" value="SECRETED PROTEIN"/>
    <property type="match status" value="1"/>
</dbReference>
<accession>A0A504JBS0</accession>
<evidence type="ECO:0000313" key="3">
    <source>
        <dbReference type="Proteomes" id="UP000315540"/>
    </source>
</evidence>